<dbReference type="AlphaFoldDB" id="A0A517MJ06"/>
<dbReference type="PANTHER" id="PTHR35813:SF1">
    <property type="entry name" value="INNER MEMBRANE PROTEIN YBAN"/>
    <property type="match status" value="1"/>
</dbReference>
<evidence type="ECO:0000256" key="1">
    <source>
        <dbReference type="SAM" id="Phobius"/>
    </source>
</evidence>
<protein>
    <submittedName>
        <fullName evidence="2">Inner membrane protein YbaN</fullName>
    </submittedName>
</protein>
<sequence>MVEPVRGVKRILYWMLAFLFFALGMIGVVLPGIPTTPFLLLMGYFLLRVSPSLHAKAMAWPVVGGPLRDWRDQGGVRPNVKRLAYTMVAVLVGSTLVFSNLPLSLKAVILGAALFGVSVVARLPVARDDLARIETELKTVRSTFK</sequence>
<keyword evidence="1" id="KW-0472">Membrane</keyword>
<evidence type="ECO:0000313" key="3">
    <source>
        <dbReference type="Proteomes" id="UP000320672"/>
    </source>
</evidence>
<evidence type="ECO:0000313" key="2">
    <source>
        <dbReference type="EMBL" id="QDS94834.1"/>
    </source>
</evidence>
<keyword evidence="3" id="KW-1185">Reference proteome</keyword>
<reference evidence="2 3" key="1">
    <citation type="submission" date="2019-02" db="EMBL/GenBank/DDBJ databases">
        <title>Deep-cultivation of Planctomycetes and their phenomic and genomic characterization uncovers novel biology.</title>
        <authorList>
            <person name="Wiegand S."/>
            <person name="Jogler M."/>
            <person name="Boedeker C."/>
            <person name="Pinto D."/>
            <person name="Vollmers J."/>
            <person name="Rivas-Marin E."/>
            <person name="Kohn T."/>
            <person name="Peeters S.H."/>
            <person name="Heuer A."/>
            <person name="Rast P."/>
            <person name="Oberbeckmann S."/>
            <person name="Bunk B."/>
            <person name="Jeske O."/>
            <person name="Meyerdierks A."/>
            <person name="Storesund J.E."/>
            <person name="Kallscheuer N."/>
            <person name="Luecker S."/>
            <person name="Lage O.M."/>
            <person name="Pohl T."/>
            <person name="Merkel B.J."/>
            <person name="Hornburger P."/>
            <person name="Mueller R.-W."/>
            <person name="Bruemmer F."/>
            <person name="Labrenz M."/>
            <person name="Spormann A.M."/>
            <person name="Op den Camp H."/>
            <person name="Overmann J."/>
            <person name="Amann R."/>
            <person name="Jetten M.S.M."/>
            <person name="Mascher T."/>
            <person name="Medema M.H."/>
            <person name="Devos D.P."/>
            <person name="Kaster A.-K."/>
            <person name="Ovreas L."/>
            <person name="Rohde M."/>
            <person name="Galperin M.Y."/>
            <person name="Jogler C."/>
        </authorList>
    </citation>
    <scope>NUCLEOTIDE SEQUENCE [LARGE SCALE GENOMIC DNA]</scope>
    <source>
        <strain evidence="2 3">FF011L</strain>
    </source>
</reference>
<keyword evidence="1" id="KW-0812">Transmembrane</keyword>
<gene>
    <name evidence="2" type="primary">ybaN</name>
    <name evidence="2" type="ORF">FF011L_36160</name>
</gene>
<organism evidence="2 3">
    <name type="scientific">Roseimaritima multifibrata</name>
    <dbReference type="NCBI Taxonomy" id="1930274"/>
    <lineage>
        <taxon>Bacteria</taxon>
        <taxon>Pseudomonadati</taxon>
        <taxon>Planctomycetota</taxon>
        <taxon>Planctomycetia</taxon>
        <taxon>Pirellulales</taxon>
        <taxon>Pirellulaceae</taxon>
        <taxon>Roseimaritima</taxon>
    </lineage>
</organism>
<dbReference type="PANTHER" id="PTHR35813">
    <property type="entry name" value="INNER MEMBRANE PROTEIN YBAN"/>
    <property type="match status" value="1"/>
</dbReference>
<dbReference type="InterPro" id="IPR007401">
    <property type="entry name" value="DUF454"/>
</dbReference>
<dbReference type="Pfam" id="PF04304">
    <property type="entry name" value="DUF454"/>
    <property type="match status" value="1"/>
</dbReference>
<dbReference type="GO" id="GO:0005886">
    <property type="term" value="C:plasma membrane"/>
    <property type="evidence" value="ECO:0007669"/>
    <property type="project" value="TreeGrafter"/>
</dbReference>
<dbReference type="RefSeq" id="WP_145352788.1">
    <property type="nucleotide sequence ID" value="NZ_CP036262.1"/>
</dbReference>
<keyword evidence="1" id="KW-1133">Transmembrane helix</keyword>
<feature type="transmembrane region" description="Helical" evidence="1">
    <location>
        <begin position="12"/>
        <end position="33"/>
    </location>
</feature>
<dbReference type="KEGG" id="rml:FF011L_36160"/>
<accession>A0A517MJ06</accession>
<proteinExistence type="predicted"/>
<dbReference type="EMBL" id="CP036262">
    <property type="protein sequence ID" value="QDS94834.1"/>
    <property type="molecule type" value="Genomic_DNA"/>
</dbReference>
<dbReference type="Proteomes" id="UP000320672">
    <property type="component" value="Chromosome"/>
</dbReference>
<dbReference type="OrthoDB" id="275781at2"/>
<name>A0A517MJ06_9BACT</name>
<feature type="transmembrane region" description="Helical" evidence="1">
    <location>
        <begin position="107"/>
        <end position="125"/>
    </location>
</feature>